<dbReference type="Proteomes" id="UP000183997">
    <property type="component" value="Unassembled WGS sequence"/>
</dbReference>
<feature type="signal peptide" evidence="2">
    <location>
        <begin position="1"/>
        <end position="24"/>
    </location>
</feature>
<keyword evidence="2" id="KW-0732">Signal</keyword>
<accession>A0A1M6SUH6</accession>
<dbReference type="RefSeq" id="WP_072913824.1">
    <property type="nucleotide sequence ID" value="NZ_FRAR01000014.1"/>
</dbReference>
<evidence type="ECO:0000259" key="3">
    <source>
        <dbReference type="Pfam" id="PF10648"/>
    </source>
</evidence>
<feature type="domain" description="Bacterial spore germination immunoglobulin-like" evidence="3">
    <location>
        <begin position="189"/>
        <end position="260"/>
    </location>
</feature>
<dbReference type="AlphaFoldDB" id="A0A1M6SUH6"/>
<gene>
    <name evidence="4" type="ORF">SAMN02745123_02034</name>
</gene>
<dbReference type="EMBL" id="FRAR01000014">
    <property type="protein sequence ID" value="SHK48374.1"/>
    <property type="molecule type" value="Genomic_DNA"/>
</dbReference>
<dbReference type="InterPro" id="IPR018911">
    <property type="entry name" value="Gmad2_Ig-like_dom"/>
</dbReference>
<evidence type="ECO:0000256" key="2">
    <source>
        <dbReference type="SAM" id="SignalP"/>
    </source>
</evidence>
<sequence length="292" mass="31096">MRKLTGLLCLGLAVLLLVSFGCTAAKKPEPEPKPQTIVVPDVSSITFETIDFDKAPEIVQSLAKTLKDSHFATWTTVDNRNYVVVSQRNLPVGRGIQVAEIERRIPANDFDWVNVKLRYLAAAANLPTEKKVDTEKPLVVAFTIDRPVKALGFEIEKEKAPAPITAPVTPAKPAPPQGGTSQPAEKGLKLDSPKPGQQVKGPLQVSGTANGIEGTVRVRLKDATGSTLAEKPVSIQNGKFNTTVSFSSPVKEEKASVEAFVVGEGGVEKDMISVPVTLLPSSSTEPETVGAP</sequence>
<dbReference type="Pfam" id="PF10648">
    <property type="entry name" value="Gmad2"/>
    <property type="match status" value="1"/>
</dbReference>
<proteinExistence type="predicted"/>
<organism evidence="4 5">
    <name type="scientific">Desulforamulus aeronauticus DSM 10349</name>
    <dbReference type="NCBI Taxonomy" id="1121421"/>
    <lineage>
        <taxon>Bacteria</taxon>
        <taxon>Bacillati</taxon>
        <taxon>Bacillota</taxon>
        <taxon>Clostridia</taxon>
        <taxon>Eubacteriales</taxon>
        <taxon>Peptococcaceae</taxon>
        <taxon>Desulforamulus</taxon>
    </lineage>
</organism>
<keyword evidence="5" id="KW-1185">Reference proteome</keyword>
<dbReference type="OrthoDB" id="1785802at2"/>
<feature type="region of interest" description="Disordered" evidence="1">
    <location>
        <begin position="162"/>
        <end position="208"/>
    </location>
</feature>
<evidence type="ECO:0000313" key="4">
    <source>
        <dbReference type="EMBL" id="SHK48374.1"/>
    </source>
</evidence>
<dbReference type="PROSITE" id="PS51257">
    <property type="entry name" value="PROKAR_LIPOPROTEIN"/>
    <property type="match status" value="1"/>
</dbReference>
<name>A0A1M6SUH6_9FIRM</name>
<evidence type="ECO:0000313" key="5">
    <source>
        <dbReference type="Proteomes" id="UP000183997"/>
    </source>
</evidence>
<protein>
    <submittedName>
        <fullName evidence="4">Immunoglobulin-like domain of spore germination</fullName>
    </submittedName>
</protein>
<reference evidence="5" key="1">
    <citation type="submission" date="2016-11" db="EMBL/GenBank/DDBJ databases">
        <authorList>
            <person name="Varghese N."/>
            <person name="Submissions S."/>
        </authorList>
    </citation>
    <scope>NUCLEOTIDE SEQUENCE [LARGE SCALE GENOMIC DNA]</scope>
    <source>
        <strain evidence="5">DSM 10349</strain>
    </source>
</reference>
<feature type="chain" id="PRO_5038901647" evidence="2">
    <location>
        <begin position="25"/>
        <end position="292"/>
    </location>
</feature>
<evidence type="ECO:0000256" key="1">
    <source>
        <dbReference type="SAM" id="MobiDB-lite"/>
    </source>
</evidence>